<dbReference type="EMBL" id="KI685989">
    <property type="protein sequence ID" value="ETK88207.1"/>
    <property type="molecule type" value="Genomic_DNA"/>
</dbReference>
<feature type="non-terminal residue" evidence="1">
    <location>
        <position position="91"/>
    </location>
</feature>
<name>W2GZ01_PHYNI</name>
<evidence type="ECO:0000313" key="1">
    <source>
        <dbReference type="EMBL" id="ETK88207.1"/>
    </source>
</evidence>
<proteinExistence type="predicted"/>
<dbReference type="AlphaFoldDB" id="W2GZ01"/>
<reference evidence="1" key="1">
    <citation type="submission" date="2013-11" db="EMBL/GenBank/DDBJ databases">
        <title>The Genome Sequence of Phytophthora parasitica CJ02B3.</title>
        <authorList>
            <consortium name="The Broad Institute Genomics Platform"/>
            <person name="Russ C."/>
            <person name="Tyler B."/>
            <person name="Panabieres F."/>
            <person name="Shan W."/>
            <person name="Tripathy S."/>
            <person name="Grunwald N."/>
            <person name="Machado M."/>
            <person name="Johnson C.S."/>
            <person name="Arredondo F."/>
            <person name="Hong C."/>
            <person name="Coffey M."/>
            <person name="Young S.K."/>
            <person name="Zeng Q."/>
            <person name="Gargeya S."/>
            <person name="Fitzgerald M."/>
            <person name="Abouelleil A."/>
            <person name="Alvarado L."/>
            <person name="Chapman S.B."/>
            <person name="Gainer-Dewar J."/>
            <person name="Goldberg J."/>
            <person name="Griggs A."/>
            <person name="Gujja S."/>
            <person name="Hansen M."/>
            <person name="Howarth C."/>
            <person name="Imamovic A."/>
            <person name="Ireland A."/>
            <person name="Larimer J."/>
            <person name="McCowan C."/>
            <person name="Murphy C."/>
            <person name="Pearson M."/>
            <person name="Poon T.W."/>
            <person name="Priest M."/>
            <person name="Roberts A."/>
            <person name="Saif S."/>
            <person name="Shea T."/>
            <person name="Sykes S."/>
            <person name="Wortman J."/>
            <person name="Nusbaum C."/>
            <person name="Birren B."/>
        </authorList>
    </citation>
    <scope>NUCLEOTIDE SEQUENCE [LARGE SCALE GENOMIC DNA]</scope>
    <source>
        <strain evidence="1">CJ02B3</strain>
    </source>
</reference>
<organism evidence="1">
    <name type="scientific">Phytophthora nicotianae</name>
    <name type="common">Potato buckeye rot agent</name>
    <name type="synonym">Phytophthora parasitica</name>
    <dbReference type="NCBI Taxonomy" id="4792"/>
    <lineage>
        <taxon>Eukaryota</taxon>
        <taxon>Sar</taxon>
        <taxon>Stramenopiles</taxon>
        <taxon>Oomycota</taxon>
        <taxon>Peronosporomycetes</taxon>
        <taxon>Peronosporales</taxon>
        <taxon>Peronosporaceae</taxon>
        <taxon>Phytophthora</taxon>
    </lineage>
</organism>
<dbReference type="Proteomes" id="UP000053236">
    <property type="component" value="Unassembled WGS sequence"/>
</dbReference>
<gene>
    <name evidence="1" type="ORF">L915_07508</name>
</gene>
<sequence length="91" mass="9493">MVGRTTSGQDEHSRCSFWDKTTKKHAFFGDGDSYSSPAVATRSNSAPTEAVAATDAVTPASMTPLVASIDRINAALEAALTQPPPPTGTLR</sequence>
<protein>
    <submittedName>
        <fullName evidence="1">Uncharacterized protein</fullName>
    </submittedName>
</protein>
<accession>W2GZ01</accession>